<feature type="transmembrane region" description="Helical" evidence="14">
    <location>
        <begin position="396"/>
        <end position="420"/>
    </location>
</feature>
<keyword evidence="13" id="KW-0479">Metal-binding</keyword>
<keyword evidence="10 12" id="KW-0406">Ion transport</keyword>
<keyword evidence="8 12" id="KW-0630">Potassium</keyword>
<evidence type="ECO:0000256" key="4">
    <source>
        <dbReference type="ARBA" id="ARBA00022475"/>
    </source>
</evidence>
<evidence type="ECO:0000256" key="3">
    <source>
        <dbReference type="ARBA" id="ARBA00022448"/>
    </source>
</evidence>
<keyword evidence="5 12" id="KW-0997">Cell inner membrane</keyword>
<dbReference type="AlphaFoldDB" id="A0A1H8CYH5"/>
<name>A0A1H8CYH5_9BURK</name>
<dbReference type="EMBL" id="FOCW01000001">
    <property type="protein sequence ID" value="SEM99962.1"/>
    <property type="molecule type" value="Genomic_DNA"/>
</dbReference>
<dbReference type="GO" id="GO:0015379">
    <property type="term" value="F:potassium:chloride symporter activity"/>
    <property type="evidence" value="ECO:0007669"/>
    <property type="project" value="InterPro"/>
</dbReference>
<evidence type="ECO:0000256" key="12">
    <source>
        <dbReference type="PIRNR" id="PIRNR006247"/>
    </source>
</evidence>
<dbReference type="GO" id="GO:0046872">
    <property type="term" value="F:metal ion binding"/>
    <property type="evidence" value="ECO:0007669"/>
    <property type="project" value="UniProtKB-KW"/>
</dbReference>
<feature type="binding site" evidence="13">
    <location>
        <position position="224"/>
    </location>
    <ligand>
        <name>K(+)</name>
        <dbReference type="ChEBI" id="CHEBI:29103"/>
    </ligand>
</feature>
<feature type="transmembrane region" description="Helical" evidence="14">
    <location>
        <begin position="458"/>
        <end position="482"/>
    </location>
</feature>
<evidence type="ECO:0000256" key="14">
    <source>
        <dbReference type="SAM" id="Phobius"/>
    </source>
</evidence>
<feature type="transmembrane region" description="Helical" evidence="14">
    <location>
        <begin position="338"/>
        <end position="366"/>
    </location>
</feature>
<keyword evidence="3 12" id="KW-0813">Transport</keyword>
<organism evidence="15 16">
    <name type="scientific">Brachymonas denitrificans DSM 15123</name>
    <dbReference type="NCBI Taxonomy" id="1121117"/>
    <lineage>
        <taxon>Bacteria</taxon>
        <taxon>Pseudomonadati</taxon>
        <taxon>Pseudomonadota</taxon>
        <taxon>Betaproteobacteria</taxon>
        <taxon>Burkholderiales</taxon>
        <taxon>Comamonadaceae</taxon>
        <taxon>Brachymonas</taxon>
    </lineage>
</organism>
<feature type="binding site" evidence="13">
    <location>
        <position position="116"/>
    </location>
    <ligand>
        <name>K(+)</name>
        <dbReference type="ChEBI" id="CHEBI:29103"/>
    </ligand>
</feature>
<feature type="transmembrane region" description="Helical" evidence="14">
    <location>
        <begin position="70"/>
        <end position="91"/>
    </location>
</feature>
<evidence type="ECO:0000313" key="16">
    <source>
        <dbReference type="Proteomes" id="UP000199531"/>
    </source>
</evidence>
<gene>
    <name evidence="15" type="ORF">SAMN02745977_00104</name>
</gene>
<evidence type="ECO:0000256" key="11">
    <source>
        <dbReference type="ARBA" id="ARBA00023136"/>
    </source>
</evidence>
<evidence type="ECO:0000256" key="6">
    <source>
        <dbReference type="ARBA" id="ARBA00022538"/>
    </source>
</evidence>
<dbReference type="InterPro" id="IPR004772">
    <property type="entry name" value="TrkH"/>
</dbReference>
<comment type="function">
    <text evidence="12">Low-affinity potassium transport system. Interacts with Trk system potassium uptake protein TrkA.</text>
</comment>
<keyword evidence="9 14" id="KW-1133">Transmembrane helix</keyword>
<dbReference type="Pfam" id="PF02386">
    <property type="entry name" value="TrkH"/>
    <property type="match status" value="1"/>
</dbReference>
<feature type="transmembrane region" description="Helical" evidence="14">
    <location>
        <begin position="137"/>
        <end position="157"/>
    </location>
</feature>
<dbReference type="OrthoDB" id="9810952at2"/>
<keyword evidence="16" id="KW-1185">Reference proteome</keyword>
<dbReference type="STRING" id="1121117.SAMN02745977_00104"/>
<evidence type="ECO:0000256" key="1">
    <source>
        <dbReference type="ARBA" id="ARBA00004429"/>
    </source>
</evidence>
<sequence>MRDVLPVLRLLGLLIMLFSATMLLPLGTSALFEDGMLLVHLRSASFTWLAGGLLWLSARSARDELQPRHGVLLVVLTWSVLPLFATLPLLLGMHALGQPMSFTHAFYEATSGLTTTGGTVMSGVDKLPVSINLWRCFLQWLGGMGILILVVAVLPFLGMGGSQLFRAESPGPMKETKLTPRIAETAKGLWLVYASISTLCALGYWAAGMTPMDAIMHMFTTVSLGGLTPHDASFAYFDSPAIESVAIAVMLLCSANFALYFSAISKQRSDIIWKNPELRITLISLIGGGLLVSFVIWLEGHYEPLKALRYGMFHTISIATTTGYGITNFEVWPPFAPMFMLLLSSFATSAGSTGGGIKTLRVLVLFQQARHELKRMVHPRLVQPPRIGQNRIPDHIVRAVVAYTVLYVATVLVMTLLLLASDLDLVSAFAATLASINCTGLGLAKVGPTSNYAVLTDFQIWVCSIGMILGRLELLSFFALLLPSYWKR</sequence>
<evidence type="ECO:0000256" key="2">
    <source>
        <dbReference type="ARBA" id="ARBA00009137"/>
    </source>
</evidence>
<feature type="binding site" evidence="13">
    <location>
        <position position="321"/>
    </location>
    <ligand>
        <name>K(+)</name>
        <dbReference type="ChEBI" id="CHEBI:29103"/>
    </ligand>
</feature>
<feature type="transmembrane region" description="Helical" evidence="14">
    <location>
        <begin position="188"/>
        <end position="207"/>
    </location>
</feature>
<proteinExistence type="inferred from homology"/>
<comment type="subcellular location">
    <subcellularLocation>
        <location evidence="1 12">Cell inner membrane</location>
        <topology evidence="1 12">Multi-pass membrane protein</topology>
    </subcellularLocation>
</comment>
<feature type="transmembrane region" description="Helical" evidence="14">
    <location>
        <begin position="39"/>
        <end position="58"/>
    </location>
</feature>
<feature type="transmembrane region" description="Helical" evidence="14">
    <location>
        <begin position="280"/>
        <end position="298"/>
    </location>
</feature>
<dbReference type="PIRSF" id="PIRSF006247">
    <property type="entry name" value="TrkH"/>
    <property type="match status" value="1"/>
</dbReference>
<dbReference type="PANTHER" id="PTHR32024">
    <property type="entry name" value="TRK SYSTEM POTASSIUM UPTAKE PROTEIN TRKG-RELATED"/>
    <property type="match status" value="1"/>
</dbReference>
<keyword evidence="6 12" id="KW-0633">Potassium transport</keyword>
<evidence type="ECO:0000256" key="13">
    <source>
        <dbReference type="PIRSR" id="PIRSR006247-1"/>
    </source>
</evidence>
<dbReference type="Proteomes" id="UP000199531">
    <property type="component" value="Unassembled WGS sequence"/>
</dbReference>
<evidence type="ECO:0000313" key="15">
    <source>
        <dbReference type="EMBL" id="SEM99962.1"/>
    </source>
</evidence>
<evidence type="ECO:0000256" key="5">
    <source>
        <dbReference type="ARBA" id="ARBA00022519"/>
    </source>
</evidence>
<protein>
    <recommendedName>
        <fullName evidence="12">Trk system potassium uptake protein</fullName>
    </recommendedName>
</protein>
<evidence type="ECO:0000256" key="7">
    <source>
        <dbReference type="ARBA" id="ARBA00022692"/>
    </source>
</evidence>
<feature type="binding site" evidence="13">
    <location>
        <position position="115"/>
    </location>
    <ligand>
        <name>K(+)</name>
        <dbReference type="ChEBI" id="CHEBI:29103"/>
    </ligand>
</feature>
<keyword evidence="7 14" id="KW-0812">Transmembrane</keyword>
<dbReference type="RefSeq" id="WP_091812750.1">
    <property type="nucleotide sequence ID" value="NZ_FOCW01000001.1"/>
</dbReference>
<dbReference type="GO" id="GO:0005886">
    <property type="term" value="C:plasma membrane"/>
    <property type="evidence" value="ECO:0007669"/>
    <property type="project" value="UniProtKB-SubCell"/>
</dbReference>
<feature type="transmembrane region" description="Helical" evidence="14">
    <location>
        <begin position="241"/>
        <end position="259"/>
    </location>
</feature>
<dbReference type="InterPro" id="IPR003445">
    <property type="entry name" value="Cat_transpt"/>
</dbReference>
<evidence type="ECO:0000256" key="10">
    <source>
        <dbReference type="ARBA" id="ARBA00023065"/>
    </source>
</evidence>
<feature type="transmembrane region" description="Helical" evidence="14">
    <location>
        <begin position="7"/>
        <end position="27"/>
    </location>
</feature>
<keyword evidence="11 12" id="KW-0472">Membrane</keyword>
<feature type="binding site" evidence="13">
    <location>
        <position position="322"/>
    </location>
    <ligand>
        <name>K(+)</name>
        <dbReference type="ChEBI" id="CHEBI:29103"/>
    </ligand>
</feature>
<keyword evidence="4 12" id="KW-1003">Cell membrane</keyword>
<comment type="similarity">
    <text evidence="2 12">Belongs to the TrkH potassium transport family.</text>
</comment>
<feature type="binding site" evidence="13">
    <location>
        <position position="225"/>
    </location>
    <ligand>
        <name>K(+)</name>
        <dbReference type="ChEBI" id="CHEBI:29103"/>
    </ligand>
</feature>
<accession>A0A1H8CYH5</accession>
<evidence type="ECO:0000256" key="8">
    <source>
        <dbReference type="ARBA" id="ARBA00022958"/>
    </source>
</evidence>
<dbReference type="PANTHER" id="PTHR32024:SF2">
    <property type="entry name" value="TRK SYSTEM POTASSIUM UPTAKE PROTEIN TRKG-RELATED"/>
    <property type="match status" value="1"/>
</dbReference>
<evidence type="ECO:0000256" key="9">
    <source>
        <dbReference type="ARBA" id="ARBA00022989"/>
    </source>
</evidence>
<reference evidence="15 16" key="1">
    <citation type="submission" date="2016-10" db="EMBL/GenBank/DDBJ databases">
        <authorList>
            <person name="de Groot N.N."/>
        </authorList>
    </citation>
    <scope>NUCLEOTIDE SEQUENCE [LARGE SCALE GENOMIC DNA]</scope>
    <source>
        <strain evidence="15 16">DSM 15123</strain>
    </source>
</reference>